<dbReference type="Proteomes" id="UP000239181">
    <property type="component" value="Unassembled WGS sequence"/>
</dbReference>
<feature type="domain" description="Barstar (barnase inhibitor)" evidence="2">
    <location>
        <begin position="1"/>
        <end position="79"/>
    </location>
</feature>
<dbReference type="InterPro" id="IPR035905">
    <property type="entry name" value="Barstar-like_sf"/>
</dbReference>
<reference evidence="3 4" key="1">
    <citation type="submission" date="2017-10" db="EMBL/GenBank/DDBJ databases">
        <title>Draft genome of two endophytic bacteria isolated from 'guarana' Paullinia cupana (Mart.) Ducke.</title>
        <authorList>
            <person name="Siqueira K.A."/>
            <person name="Liotti R.G."/>
            <person name="Mendes T.A."/>
            <person name="Soares M.A."/>
        </authorList>
    </citation>
    <scope>NUCLEOTIDE SEQUENCE [LARGE SCALE GENOMIC DNA]</scope>
    <source>
        <strain evidence="3 4">342</strain>
    </source>
</reference>
<dbReference type="OrthoDB" id="7575400at2"/>
<evidence type="ECO:0000259" key="2">
    <source>
        <dbReference type="Pfam" id="PF01337"/>
    </source>
</evidence>
<evidence type="ECO:0000256" key="1">
    <source>
        <dbReference type="ARBA" id="ARBA00006845"/>
    </source>
</evidence>
<protein>
    <submittedName>
        <fullName evidence="3">Ribonuclease inhibitor</fullName>
    </submittedName>
</protein>
<evidence type="ECO:0000313" key="4">
    <source>
        <dbReference type="Proteomes" id="UP000239181"/>
    </source>
</evidence>
<accession>A0A2S9I9C7</accession>
<sequence>MQLVSFDLHDVRDEQDFYRQFAEKFGLHDFGNNLDALWDVLTGEVSLPLRIMLRHLPQHPAEAGLRRIVTVMQEAESETAGAFSVRTSQPL</sequence>
<name>A0A2S9I9C7_9GAMM</name>
<dbReference type="AlphaFoldDB" id="A0A2S9I9C7"/>
<dbReference type="InterPro" id="IPR000468">
    <property type="entry name" value="Barstar"/>
</dbReference>
<organism evidence="3 4">
    <name type="scientific">Pantoea coffeiphila</name>
    <dbReference type="NCBI Taxonomy" id="1465635"/>
    <lineage>
        <taxon>Bacteria</taxon>
        <taxon>Pseudomonadati</taxon>
        <taxon>Pseudomonadota</taxon>
        <taxon>Gammaproteobacteria</taxon>
        <taxon>Enterobacterales</taxon>
        <taxon>Erwiniaceae</taxon>
        <taxon>Pantoea</taxon>
    </lineage>
</organism>
<dbReference type="Gene3D" id="3.30.370.10">
    <property type="entry name" value="Barstar-like"/>
    <property type="match status" value="1"/>
</dbReference>
<dbReference type="SUPFAM" id="SSF52038">
    <property type="entry name" value="Barstar-related"/>
    <property type="match status" value="1"/>
</dbReference>
<proteinExistence type="inferred from homology"/>
<keyword evidence="4" id="KW-1185">Reference proteome</keyword>
<gene>
    <name evidence="3" type="ORF">CQW29_16170</name>
</gene>
<dbReference type="RefSeq" id="WP_105593760.1">
    <property type="nucleotide sequence ID" value="NZ_PDET01000011.1"/>
</dbReference>
<evidence type="ECO:0000313" key="3">
    <source>
        <dbReference type="EMBL" id="PRD14396.1"/>
    </source>
</evidence>
<dbReference type="EMBL" id="PDET01000011">
    <property type="protein sequence ID" value="PRD14396.1"/>
    <property type="molecule type" value="Genomic_DNA"/>
</dbReference>
<dbReference type="Pfam" id="PF01337">
    <property type="entry name" value="Barstar"/>
    <property type="match status" value="1"/>
</dbReference>
<comment type="similarity">
    <text evidence="1">Belongs to the barstar family.</text>
</comment>
<comment type="caution">
    <text evidence="3">The sequence shown here is derived from an EMBL/GenBank/DDBJ whole genome shotgun (WGS) entry which is preliminary data.</text>
</comment>